<accession>A0A976FNY5</accession>
<dbReference type="AlphaFoldDB" id="A0A976FNY5"/>
<dbReference type="GO" id="GO:0003676">
    <property type="term" value="F:nucleic acid binding"/>
    <property type="evidence" value="ECO:0007669"/>
    <property type="project" value="InterPro"/>
</dbReference>
<organism evidence="2 3">
    <name type="scientific">Bremia lactucae</name>
    <name type="common">Lettuce downy mildew</name>
    <dbReference type="NCBI Taxonomy" id="4779"/>
    <lineage>
        <taxon>Eukaryota</taxon>
        <taxon>Sar</taxon>
        <taxon>Stramenopiles</taxon>
        <taxon>Oomycota</taxon>
        <taxon>Peronosporomycetes</taxon>
        <taxon>Peronosporales</taxon>
        <taxon>Peronosporaceae</taxon>
        <taxon>Bremia</taxon>
    </lineage>
</organism>
<sequence length="573" mass="65419">MANEVTEAVTLTQLFEHMRLLEAVQHMIKWDITQLRTELSQAFTTVSTAPSVFLKCVHLYTELPNKDLAEIAIWIETAVNCLKQNDHVLIIPADSQLAGSMLPLFQRLRMPLVADFALVFRIDKDMLASFCLLLVQTRIGHAVQFLKSLTMENLVPSTVVYEAVIVQKDFRAGDVYVKGDATKQHHYLEKLVLYSAPDKVIKKRLRMFHLEAQGFPVYYERRQKAAVRFLIYSNEYEQALECIAESEDLKFYACQMILKHCGVDDAATKQFLYRTGLAHQFPEVDTQTEAMKTFPTLKALPSLDSCVSLVDVIGDSNIVFINTLDALQECAKYLLKQSIIGFDTEWKAMHFSTSQKQLPPKCALLQMASREKAFVVDVLTLQAYGSVLMPVFRSESVLKLGFDTKGDVQVLRPFLNPRHSFDFIMSMLVDVQAVARLFQSVHSRVDTIVETKRETNRREKNETCENSTDERIHTSTATVWKPKCHNSSGNTTEKEKMKTRLGLTAVSALYLGLSLDKRLRLSDWERRPLTHAQLHYAALDAHVLVQIYDKMHDNHPKEAFNAAIKRCLQKHVR</sequence>
<dbReference type="Proteomes" id="UP000294530">
    <property type="component" value="Unassembled WGS sequence"/>
</dbReference>
<feature type="domain" description="3'-5' exonuclease" evidence="1">
    <location>
        <begin position="319"/>
        <end position="422"/>
    </location>
</feature>
<feature type="domain" description="3'-5' exonuclease" evidence="1">
    <location>
        <begin position="500"/>
        <end position="552"/>
    </location>
</feature>
<dbReference type="Gene3D" id="3.30.420.10">
    <property type="entry name" value="Ribonuclease H-like superfamily/Ribonuclease H"/>
    <property type="match status" value="1"/>
</dbReference>
<dbReference type="InterPro" id="IPR036397">
    <property type="entry name" value="RNaseH_sf"/>
</dbReference>
<dbReference type="KEGG" id="blac:94344615"/>
<evidence type="ECO:0000313" key="3">
    <source>
        <dbReference type="Proteomes" id="UP000294530"/>
    </source>
</evidence>
<evidence type="ECO:0000313" key="2">
    <source>
        <dbReference type="EMBL" id="TDH70090.1"/>
    </source>
</evidence>
<comment type="caution">
    <text evidence="2">The sequence shown here is derived from an EMBL/GenBank/DDBJ whole genome shotgun (WGS) entry which is preliminary data.</text>
</comment>
<dbReference type="OrthoDB" id="10261556at2759"/>
<proteinExistence type="predicted"/>
<dbReference type="PANTHER" id="PTHR47765:SF2">
    <property type="entry name" value="EXONUCLEASE MUT-7 HOMOLOG"/>
    <property type="match status" value="1"/>
</dbReference>
<dbReference type="Pfam" id="PF01612">
    <property type="entry name" value="DNA_pol_A_exo1"/>
    <property type="match status" value="2"/>
</dbReference>
<dbReference type="GO" id="GO:0008408">
    <property type="term" value="F:3'-5' exonuclease activity"/>
    <property type="evidence" value="ECO:0007669"/>
    <property type="project" value="InterPro"/>
</dbReference>
<gene>
    <name evidence="2" type="ORF">CCR75_000838</name>
</gene>
<dbReference type="GO" id="GO:0006139">
    <property type="term" value="P:nucleobase-containing compound metabolic process"/>
    <property type="evidence" value="ECO:0007669"/>
    <property type="project" value="InterPro"/>
</dbReference>
<dbReference type="InterPro" id="IPR052408">
    <property type="entry name" value="Exonuclease_MUT-7-like"/>
</dbReference>
<dbReference type="InterPro" id="IPR012337">
    <property type="entry name" value="RNaseH-like_sf"/>
</dbReference>
<dbReference type="GeneID" id="94344615"/>
<dbReference type="EMBL" id="SHOA02000019">
    <property type="protein sequence ID" value="TDH70090.1"/>
    <property type="molecule type" value="Genomic_DNA"/>
</dbReference>
<evidence type="ECO:0000259" key="1">
    <source>
        <dbReference type="Pfam" id="PF01612"/>
    </source>
</evidence>
<dbReference type="RefSeq" id="XP_067819589.1">
    <property type="nucleotide sequence ID" value="XM_067958944.1"/>
</dbReference>
<protein>
    <recommendedName>
        <fullName evidence="1">3'-5' exonuclease domain-containing protein</fullName>
    </recommendedName>
</protein>
<dbReference type="PANTHER" id="PTHR47765">
    <property type="entry name" value="3'-5' EXONUCLEASE DOMAIN-CONTAINING PROTEIN"/>
    <property type="match status" value="1"/>
</dbReference>
<reference evidence="2 3" key="1">
    <citation type="journal article" date="2021" name="Genome Biol.">
        <title>AFLAP: assembly-free linkage analysis pipeline using k-mers from genome sequencing data.</title>
        <authorList>
            <person name="Fletcher K."/>
            <person name="Zhang L."/>
            <person name="Gil J."/>
            <person name="Han R."/>
            <person name="Cavanaugh K."/>
            <person name="Michelmore R."/>
        </authorList>
    </citation>
    <scope>NUCLEOTIDE SEQUENCE [LARGE SCALE GENOMIC DNA]</scope>
    <source>
        <strain evidence="2 3">SF5</strain>
    </source>
</reference>
<name>A0A976FNY5_BRELC</name>
<dbReference type="InterPro" id="IPR002562">
    <property type="entry name" value="3'-5'_exonuclease_dom"/>
</dbReference>
<dbReference type="SUPFAM" id="SSF53098">
    <property type="entry name" value="Ribonuclease H-like"/>
    <property type="match status" value="1"/>
</dbReference>
<keyword evidence="3" id="KW-1185">Reference proteome</keyword>